<dbReference type="EMBL" id="BDFD01000035">
    <property type="protein sequence ID" value="GAV21449.1"/>
    <property type="molecule type" value="Genomic_DNA"/>
</dbReference>
<keyword evidence="5" id="KW-0520">NAD</keyword>
<organism evidence="8 9">
    <name type="scientific">Mariprofundus micogutta</name>
    <dbReference type="NCBI Taxonomy" id="1921010"/>
    <lineage>
        <taxon>Bacteria</taxon>
        <taxon>Pseudomonadati</taxon>
        <taxon>Pseudomonadota</taxon>
        <taxon>Candidatius Mariprofundia</taxon>
        <taxon>Mariprofundales</taxon>
        <taxon>Mariprofundaceae</taxon>
        <taxon>Mariprofundus</taxon>
    </lineage>
</organism>
<dbReference type="STRING" id="1921010.MMIC_P2438"/>
<evidence type="ECO:0000256" key="3">
    <source>
        <dbReference type="ARBA" id="ARBA00008178"/>
    </source>
</evidence>
<evidence type="ECO:0000256" key="2">
    <source>
        <dbReference type="ARBA" id="ARBA00001911"/>
    </source>
</evidence>
<comment type="similarity">
    <text evidence="3">Belongs to the NAD(P)-dependent epimerase/dehydratase family. dTDP-glucose dehydratase subfamily.</text>
</comment>
<gene>
    <name evidence="8" type="ORF">MMIC_P2438</name>
</gene>
<dbReference type="NCBIfam" id="TIGR01181">
    <property type="entry name" value="dTDP_gluc_dehyt"/>
    <property type="match status" value="1"/>
</dbReference>
<proteinExistence type="inferred from homology"/>
<evidence type="ECO:0000313" key="9">
    <source>
        <dbReference type="Proteomes" id="UP000231632"/>
    </source>
</evidence>
<comment type="caution">
    <text evidence="8">The sequence shown here is derived from an EMBL/GenBank/DDBJ whole genome shotgun (WGS) entry which is preliminary data.</text>
</comment>
<dbReference type="GO" id="GO:0009225">
    <property type="term" value="P:nucleotide-sugar metabolic process"/>
    <property type="evidence" value="ECO:0007669"/>
    <property type="project" value="InterPro"/>
</dbReference>
<dbReference type="Gene3D" id="3.40.50.720">
    <property type="entry name" value="NAD(P)-binding Rossmann-like Domain"/>
    <property type="match status" value="1"/>
</dbReference>
<protein>
    <recommendedName>
        <fullName evidence="4">dTDP-glucose 4,6-dehydratase</fullName>
        <ecNumber evidence="4">4.2.1.46</ecNumber>
    </recommendedName>
</protein>
<dbReference type="Pfam" id="PF16363">
    <property type="entry name" value="GDP_Man_Dehyd"/>
    <property type="match status" value="1"/>
</dbReference>
<evidence type="ECO:0000313" key="8">
    <source>
        <dbReference type="EMBL" id="GAV21449.1"/>
    </source>
</evidence>
<dbReference type="Gene3D" id="3.90.25.10">
    <property type="entry name" value="UDP-galactose 4-epimerase, domain 1"/>
    <property type="match status" value="1"/>
</dbReference>
<evidence type="ECO:0000259" key="7">
    <source>
        <dbReference type="Pfam" id="PF16363"/>
    </source>
</evidence>
<evidence type="ECO:0000256" key="1">
    <source>
        <dbReference type="ARBA" id="ARBA00001539"/>
    </source>
</evidence>
<evidence type="ECO:0000256" key="5">
    <source>
        <dbReference type="ARBA" id="ARBA00023027"/>
    </source>
</evidence>
<dbReference type="InterPro" id="IPR016040">
    <property type="entry name" value="NAD(P)-bd_dom"/>
</dbReference>
<dbReference type="InterPro" id="IPR005888">
    <property type="entry name" value="dTDP_Gluc_deHydtase"/>
</dbReference>
<dbReference type="PROSITE" id="PS51257">
    <property type="entry name" value="PROKAR_LIPOPROTEIN"/>
    <property type="match status" value="1"/>
</dbReference>
<dbReference type="CDD" id="cd05246">
    <property type="entry name" value="dTDP_GD_SDR_e"/>
    <property type="match status" value="1"/>
</dbReference>
<comment type="catalytic activity">
    <reaction evidence="1">
        <text>dTDP-alpha-D-glucose = dTDP-4-dehydro-6-deoxy-alpha-D-glucose + H2O</text>
        <dbReference type="Rhea" id="RHEA:17221"/>
        <dbReference type="ChEBI" id="CHEBI:15377"/>
        <dbReference type="ChEBI" id="CHEBI:57477"/>
        <dbReference type="ChEBI" id="CHEBI:57649"/>
        <dbReference type="EC" id="4.2.1.46"/>
    </reaction>
</comment>
<evidence type="ECO:0000256" key="6">
    <source>
        <dbReference type="ARBA" id="ARBA00023239"/>
    </source>
</evidence>
<feature type="domain" description="NAD(P)-binding" evidence="7">
    <location>
        <begin position="9"/>
        <end position="283"/>
    </location>
</feature>
<sequence>MSYKPQNILVTGGAGFIGCNFVRYMLATDQDVKIVNLDLLTYAGSLGNLKGLPDASRHTFVQGDICDRELIDRLLREHEIDTVVHFAAESHVDNSISGPEVFVKTNVLGTFILLESARQYWQAEKGLEATKYRFHHISTDEVYGTLSADDPAFSETTPYAPNSPYSASKAGSDHLVRAYFHTYGMTVTTTNCSNNYGPYQHSEKLIPTIIRNCVNGSPIPVYGDGSNIRDWLYVEDHCSGIDAVIRRGTPGEVYNIGGINEWKNIDICRLICQHMDDLSPLSHQSPITNHQLLRLNHLRYRPTWP</sequence>
<dbReference type="GO" id="GO:0008460">
    <property type="term" value="F:dTDP-glucose 4,6-dehydratase activity"/>
    <property type="evidence" value="ECO:0007669"/>
    <property type="project" value="UniProtKB-EC"/>
</dbReference>
<accession>A0A1L8CRJ5</accession>
<evidence type="ECO:0000256" key="4">
    <source>
        <dbReference type="ARBA" id="ARBA00011990"/>
    </source>
</evidence>
<comment type="cofactor">
    <cofactor evidence="2">
        <name>NAD(+)</name>
        <dbReference type="ChEBI" id="CHEBI:57540"/>
    </cofactor>
</comment>
<dbReference type="PANTHER" id="PTHR43000">
    <property type="entry name" value="DTDP-D-GLUCOSE 4,6-DEHYDRATASE-RELATED"/>
    <property type="match status" value="1"/>
</dbReference>
<reference evidence="8 9" key="1">
    <citation type="journal article" date="2017" name="Arch. Microbiol.">
        <title>Mariprofundus micogutta sp. nov., a novel iron-oxidizing zetaproteobacterium isolated from a deep-sea hydrothermal field at the Bayonnaise knoll of the Izu-Ogasawara arc, and a description of Mariprofundales ord. nov. and Zetaproteobacteria classis nov.</title>
        <authorList>
            <person name="Makita H."/>
            <person name="Tanaka E."/>
            <person name="Mitsunobu S."/>
            <person name="Miyazaki M."/>
            <person name="Nunoura T."/>
            <person name="Uematsu K."/>
            <person name="Takaki Y."/>
            <person name="Nishi S."/>
            <person name="Shimamura S."/>
            <person name="Takai K."/>
        </authorList>
    </citation>
    <scope>NUCLEOTIDE SEQUENCE [LARGE SCALE GENOMIC DNA]</scope>
    <source>
        <strain evidence="8 9">ET2</strain>
    </source>
</reference>
<keyword evidence="6 8" id="KW-0456">Lyase</keyword>
<name>A0A1L8CRJ5_9PROT</name>
<dbReference type="Proteomes" id="UP000231632">
    <property type="component" value="Unassembled WGS sequence"/>
</dbReference>
<dbReference type="EC" id="4.2.1.46" evidence="4"/>
<dbReference type="AlphaFoldDB" id="A0A1L8CRJ5"/>
<keyword evidence="9" id="KW-1185">Reference proteome</keyword>
<dbReference type="SUPFAM" id="SSF51735">
    <property type="entry name" value="NAD(P)-binding Rossmann-fold domains"/>
    <property type="match status" value="1"/>
</dbReference>
<dbReference type="InterPro" id="IPR036291">
    <property type="entry name" value="NAD(P)-bd_dom_sf"/>
</dbReference>